<evidence type="ECO:0000256" key="2">
    <source>
        <dbReference type="ARBA" id="ARBA00005478"/>
    </source>
</evidence>
<dbReference type="PANTHER" id="PTHR15039:SF11">
    <property type="entry name" value="DOLICHOL PHOSPHATE-MANNOSE BIOSYNTHESIS REGULATORY PROTEIN"/>
    <property type="match status" value="1"/>
</dbReference>
<dbReference type="AlphaFoldDB" id="A0A0D2WQX5"/>
<evidence type="ECO:0000256" key="5">
    <source>
        <dbReference type="ARBA" id="ARBA00022989"/>
    </source>
</evidence>
<dbReference type="PANTHER" id="PTHR15039">
    <property type="entry name" value="DOLICHOL PHOSPHATE-MANNOSE BIOSYNTHESIS REGULATORY PROTEIN"/>
    <property type="match status" value="1"/>
</dbReference>
<evidence type="ECO:0000256" key="1">
    <source>
        <dbReference type="ARBA" id="ARBA00004477"/>
    </source>
</evidence>
<dbReference type="GO" id="GO:0005789">
    <property type="term" value="C:endoplasmic reticulum membrane"/>
    <property type="evidence" value="ECO:0007669"/>
    <property type="project" value="UniProtKB-SubCell"/>
</dbReference>
<reference evidence="9" key="1">
    <citation type="submission" date="2011-02" db="EMBL/GenBank/DDBJ databases">
        <title>The Genome Sequence of Capsaspora owczarzaki ATCC 30864.</title>
        <authorList>
            <person name="Russ C."/>
            <person name="Cuomo C."/>
            <person name="Burger G."/>
            <person name="Gray M.W."/>
            <person name="Holland P.W.H."/>
            <person name="King N."/>
            <person name="Lang F.B.F."/>
            <person name="Roger A.J."/>
            <person name="Ruiz-Trillo I."/>
            <person name="Young S.K."/>
            <person name="Zeng Q."/>
            <person name="Gargeya S."/>
            <person name="Alvarado L."/>
            <person name="Berlin A."/>
            <person name="Chapman S.B."/>
            <person name="Chen Z."/>
            <person name="Freedman E."/>
            <person name="Gellesch M."/>
            <person name="Goldberg J."/>
            <person name="Griggs A."/>
            <person name="Gujja S."/>
            <person name="Heilman E."/>
            <person name="Heiman D."/>
            <person name="Howarth C."/>
            <person name="Mehta T."/>
            <person name="Neiman D."/>
            <person name="Pearson M."/>
            <person name="Roberts A."/>
            <person name="Saif S."/>
            <person name="Shea T."/>
            <person name="Shenoy N."/>
            <person name="Sisk P."/>
            <person name="Stolte C."/>
            <person name="Sykes S."/>
            <person name="White J."/>
            <person name="Yandava C."/>
            <person name="Haas B."/>
            <person name="Nusbaum C."/>
            <person name="Birren B."/>
        </authorList>
    </citation>
    <scope>NUCLEOTIDE SEQUENCE</scope>
    <source>
        <strain evidence="9">ATCC 30864</strain>
    </source>
</reference>
<comment type="pathway">
    <text evidence="7">Protein modification; protein glycosylation.</text>
</comment>
<dbReference type="PhylomeDB" id="A0A0D2WQX5"/>
<dbReference type="OrthoDB" id="311279at2759"/>
<feature type="transmembrane region" description="Helical" evidence="7">
    <location>
        <begin position="51"/>
        <end position="72"/>
    </location>
</feature>
<dbReference type="GO" id="GO:0006506">
    <property type="term" value="P:GPI anchor biosynthetic process"/>
    <property type="evidence" value="ECO:0007669"/>
    <property type="project" value="TreeGrafter"/>
</dbReference>
<gene>
    <name evidence="8" type="ORF">CAOG_009754</name>
</gene>
<evidence type="ECO:0000313" key="9">
    <source>
        <dbReference type="Proteomes" id="UP000008743"/>
    </source>
</evidence>
<keyword evidence="4 7" id="KW-0256">Endoplasmic reticulum</keyword>
<dbReference type="InterPro" id="IPR009914">
    <property type="entry name" value="DPM2"/>
</dbReference>
<dbReference type="InParanoid" id="A0A0D2WQX5"/>
<dbReference type="GO" id="GO:0180047">
    <property type="term" value="P:dolichol phosphate mannose biosynthetic process"/>
    <property type="evidence" value="ECO:0007669"/>
    <property type="project" value="InterPro"/>
</dbReference>
<evidence type="ECO:0000256" key="6">
    <source>
        <dbReference type="ARBA" id="ARBA00023136"/>
    </source>
</evidence>
<evidence type="ECO:0000313" key="8">
    <source>
        <dbReference type="EMBL" id="KJE93493.1"/>
    </source>
</evidence>
<name>A0A0D2WQX5_CAPO3</name>
<comment type="function">
    <text evidence="7">Regulatory subunit of the dolichol-phosphate mannose (DPM) synthase complex; essential for the ER localization.</text>
</comment>
<proteinExistence type="inferred from homology"/>
<accession>A0A0D2WQX5</accession>
<feature type="transmembrane region" description="Helical" evidence="7">
    <location>
        <begin position="12"/>
        <end position="31"/>
    </location>
</feature>
<dbReference type="EMBL" id="KE346365">
    <property type="protein sequence ID" value="KJE93493.1"/>
    <property type="molecule type" value="Genomic_DNA"/>
</dbReference>
<sequence length="96" mass="10188">MATAADKLVGTVLILIGLITFLYYSTWVLVLPFVDPSHPLQAYFLPRPYTVIVPGLLLVGGVSAIAAFFYLIKSRAARAKAAATPNAPAANKVKAT</sequence>
<keyword evidence="3 7" id="KW-0812">Transmembrane</keyword>
<protein>
    <recommendedName>
        <fullName evidence="7">Dolichol phosphate-mannose biosynthesis regulatory protein</fullName>
    </recommendedName>
</protein>
<comment type="subcellular location">
    <subcellularLocation>
        <location evidence="1 7">Endoplasmic reticulum membrane</location>
        <topology evidence="1 7">Multi-pass membrane protein</topology>
    </subcellularLocation>
</comment>
<dbReference type="STRING" id="595528.A0A0D2WQX5"/>
<comment type="subunit">
    <text evidence="7">Component of the dolichol-phosphate mannose (DPM) synthase complex.</text>
</comment>
<dbReference type="Pfam" id="PF07297">
    <property type="entry name" value="DPM2"/>
    <property type="match status" value="1"/>
</dbReference>
<comment type="similarity">
    <text evidence="2 7">Belongs to the DPM2 family.</text>
</comment>
<keyword evidence="5 7" id="KW-1133">Transmembrane helix</keyword>
<organism evidence="8 9">
    <name type="scientific">Capsaspora owczarzaki (strain ATCC 30864)</name>
    <dbReference type="NCBI Taxonomy" id="595528"/>
    <lineage>
        <taxon>Eukaryota</taxon>
        <taxon>Filasterea</taxon>
        <taxon>Capsaspora</taxon>
    </lineage>
</organism>
<evidence type="ECO:0000256" key="3">
    <source>
        <dbReference type="ARBA" id="ARBA00022692"/>
    </source>
</evidence>
<dbReference type="GO" id="GO:0030234">
    <property type="term" value="F:enzyme regulator activity"/>
    <property type="evidence" value="ECO:0007669"/>
    <property type="project" value="UniProtKB-UniRule"/>
</dbReference>
<keyword evidence="6 7" id="KW-0472">Membrane</keyword>
<dbReference type="UniPathway" id="UPA00378"/>
<dbReference type="Proteomes" id="UP000008743">
    <property type="component" value="Unassembled WGS sequence"/>
</dbReference>
<keyword evidence="9" id="KW-1185">Reference proteome</keyword>
<dbReference type="FunCoup" id="A0A0D2WQX5">
    <property type="interactions" value="46"/>
</dbReference>
<evidence type="ECO:0000256" key="7">
    <source>
        <dbReference type="RuleBase" id="RU365084"/>
    </source>
</evidence>
<dbReference type="GO" id="GO:0033185">
    <property type="term" value="C:dolichol-phosphate-mannose synthase complex"/>
    <property type="evidence" value="ECO:0007669"/>
    <property type="project" value="TreeGrafter"/>
</dbReference>
<evidence type="ECO:0000256" key="4">
    <source>
        <dbReference type="ARBA" id="ARBA00022824"/>
    </source>
</evidence>